<dbReference type="PRINTS" id="PR00313">
    <property type="entry name" value="CABNDNGRPT"/>
</dbReference>
<dbReference type="InterPro" id="IPR001343">
    <property type="entry name" value="Hemolysn_Ca-bd"/>
</dbReference>
<dbReference type="PROSITE" id="PS00330">
    <property type="entry name" value="HEMOLYSIN_CALCIUM"/>
    <property type="match status" value="4"/>
</dbReference>
<dbReference type="OrthoDB" id="9773411at2"/>
<dbReference type="InterPro" id="IPR050557">
    <property type="entry name" value="RTX_toxin/Mannuronan_C5-epim"/>
</dbReference>
<dbReference type="AlphaFoldDB" id="A0A1P8UXN4"/>
<dbReference type="RefSeq" id="WP_076703417.1">
    <property type="nucleotide sequence ID" value="NZ_CP015093.1"/>
</dbReference>
<dbReference type="Gene3D" id="2.150.10.10">
    <property type="entry name" value="Serralysin-like metalloprotease, C-terminal"/>
    <property type="match status" value="3"/>
</dbReference>
<dbReference type="Proteomes" id="UP000187059">
    <property type="component" value="Chromosome"/>
</dbReference>
<sequence>MPELELSPLTTDFTYNPWQGGPTRVPLYRDVAALPEGGFVSLWSTDAGVYARFHDTEGQAEDGGVVVSGAGSARVDAEVLADGTVAAFWMTDGELRVQRFDTDGTLIGASVLLAEDDPNYPSQDLNSLHASALADGGYAVSWRLGNNFDANLAFFDADGTARGASIEIDNRDALDANESAGQGRVLDMVEMTDGTLAVLFRGDGRDNTVDSFTTFSDLYVQRFNADGSAVDDPFRLTDAPGTELRGQIAQLADGNLATAWQTGNGIFAQVVTADGTAVSAPVLLDDPEDFGSHYTNGIVALENGGFAVTYFEGVVGDDPVYARVLDASGALQGEARLVGSQTDLVDDAPLIAIGEGRYVLGAQADSDGFEVLQLNTQAEGTVVIPASMVLREDTPLDPSALDLSGITDANGLGEIEDYSVTWLFYDENGTFLSSQPAFPGGGQAYAPGDIYVGASVAAEVTFADAAGNLETVSSLPTGAIEAVNDAPDVALFRIFSEERVYTSPGYSVHRTIYTDTVSPEEDAYPELEVSLTGSMGIYDADGIGDAADMSYQWMRDGVAISGATESTYLPVQADVGHRITAQVTYVDGQGFTETVTTQQTGEVTNTPDPLTGRATYFGTTVQYGTVSVDASGLADEDGIASVTYAWRLGNSVFESETGSSLTVTEQHHVGLDLFALIGVTDNFGDTETYRLFIGPIVNDDDPTTGAPTITGLAQQDETLVANTSGIEDIDGIGFFTYQWLRDGAEIADATDSTYTLGQADVGHEITLRVQHVDPYGGWARLTSAATAAVANVNDPVTGTAELFGPLVEDAVLSVDTSELADADGLGAFSYQWLRDDDPIAGATGQTYTLGQPDVGAEMSVLVSYTDGQGSAEQLLVEPVDYNVVQNVNDPVTGVPVIQGIALEDELLRADTSGVADEDGIGLLEYRWFADGVQIGGATLSEYRPREHSIGAQITVQVTVYDAFGNSERIESVATDPIEALPRLLVGTNLNDDLVGNMGNDTLIGEEGDDRLVGFGGDDSLVGGDGTDTLNGGDGNDTIAGGTTALDLRDFIYAGNGNDLVDAGAGNDLVYAGAGNDTVTGGLGVDEIIGQLGDDVLTGQAWSDALFGGDGDDFLNGGFGFDRLNGGAGADRFFHLGAAGHGSDWVQDYSAAEGDLLLYGGVATADDFLIQRANTPGAGDAGIEEIFVTHVPSGQILWALVDGDAQSSIHLQSGGIVYDLLA</sequence>
<keyword evidence="3" id="KW-0964">Secreted</keyword>
<name>A0A1P8UXN4_9RHOB</name>
<evidence type="ECO:0000256" key="3">
    <source>
        <dbReference type="ARBA" id="ARBA00022525"/>
    </source>
</evidence>
<dbReference type="PANTHER" id="PTHR38340">
    <property type="entry name" value="S-LAYER PROTEIN"/>
    <property type="match status" value="1"/>
</dbReference>
<dbReference type="EMBL" id="CP015093">
    <property type="protein sequence ID" value="APZ54164.1"/>
    <property type="molecule type" value="Genomic_DNA"/>
</dbReference>
<evidence type="ECO:0000256" key="1">
    <source>
        <dbReference type="ARBA" id="ARBA00004370"/>
    </source>
</evidence>
<evidence type="ECO:0000256" key="7">
    <source>
        <dbReference type="ARBA" id="ARBA00023136"/>
    </source>
</evidence>
<comment type="subcellular location">
    <subcellularLocation>
        <location evidence="1">Membrane</location>
    </subcellularLocation>
    <subcellularLocation>
        <location evidence="2">Secreted</location>
    </subcellularLocation>
</comment>
<dbReference type="InterPro" id="IPR003995">
    <property type="entry name" value="RTX_toxin_determinant-A"/>
</dbReference>
<dbReference type="KEGG" id="paby:Ga0080574_TMP3830"/>
<keyword evidence="6" id="KW-0843">Virulence</keyword>
<dbReference type="STRING" id="1250539.Ga0080574_TMP3830"/>
<keyword evidence="7" id="KW-0472">Membrane</keyword>
<dbReference type="InterPro" id="IPR011049">
    <property type="entry name" value="Serralysin-like_metalloprot_C"/>
</dbReference>
<dbReference type="GO" id="GO:0005509">
    <property type="term" value="F:calcium ion binding"/>
    <property type="evidence" value="ECO:0007669"/>
    <property type="project" value="InterPro"/>
</dbReference>
<dbReference type="SUPFAM" id="SSF51120">
    <property type="entry name" value="beta-Roll"/>
    <property type="match status" value="2"/>
</dbReference>
<keyword evidence="4" id="KW-0800">Toxin</keyword>
<dbReference type="GO" id="GO:0090729">
    <property type="term" value="F:toxin activity"/>
    <property type="evidence" value="ECO:0007669"/>
    <property type="project" value="UniProtKB-KW"/>
</dbReference>
<evidence type="ECO:0000256" key="4">
    <source>
        <dbReference type="ARBA" id="ARBA00022656"/>
    </source>
</evidence>
<evidence type="ECO:0000256" key="6">
    <source>
        <dbReference type="ARBA" id="ARBA00023026"/>
    </source>
</evidence>
<evidence type="ECO:0000313" key="9">
    <source>
        <dbReference type="Proteomes" id="UP000187059"/>
    </source>
</evidence>
<keyword evidence="9" id="KW-1185">Reference proteome</keyword>
<reference evidence="8 9" key="1">
    <citation type="submission" date="2016-04" db="EMBL/GenBank/DDBJ databases">
        <title>Deep-sea bacteria in the southern Pacific.</title>
        <authorList>
            <person name="Tang K."/>
        </authorList>
    </citation>
    <scope>NUCLEOTIDE SEQUENCE [LARGE SCALE GENOMIC DNA]</scope>
    <source>
        <strain evidence="8 9">JLT2014</strain>
    </source>
</reference>
<keyword evidence="5" id="KW-0677">Repeat</keyword>
<organism evidence="8 9">
    <name type="scientific">Salipiger abyssi</name>
    <dbReference type="NCBI Taxonomy" id="1250539"/>
    <lineage>
        <taxon>Bacteria</taxon>
        <taxon>Pseudomonadati</taxon>
        <taxon>Pseudomonadota</taxon>
        <taxon>Alphaproteobacteria</taxon>
        <taxon>Rhodobacterales</taxon>
        <taxon>Roseobacteraceae</taxon>
        <taxon>Salipiger</taxon>
    </lineage>
</organism>
<gene>
    <name evidence="8" type="ORF">Ga0080574_TMP3830</name>
</gene>
<evidence type="ECO:0000256" key="5">
    <source>
        <dbReference type="ARBA" id="ARBA00022737"/>
    </source>
</evidence>
<protein>
    <submittedName>
        <fullName evidence="8">Putative calcium-binding protein</fullName>
    </submittedName>
</protein>
<evidence type="ECO:0000256" key="2">
    <source>
        <dbReference type="ARBA" id="ARBA00004613"/>
    </source>
</evidence>
<evidence type="ECO:0000313" key="8">
    <source>
        <dbReference type="EMBL" id="APZ54164.1"/>
    </source>
</evidence>
<dbReference type="PRINTS" id="PR01488">
    <property type="entry name" value="RTXTOXINA"/>
</dbReference>
<dbReference type="Gene3D" id="2.60.40.2700">
    <property type="match status" value="3"/>
</dbReference>
<dbReference type="GO" id="GO:0016020">
    <property type="term" value="C:membrane"/>
    <property type="evidence" value="ECO:0007669"/>
    <property type="project" value="UniProtKB-SubCell"/>
</dbReference>
<dbReference type="Pfam" id="PF00353">
    <property type="entry name" value="HemolysinCabind"/>
    <property type="match status" value="3"/>
</dbReference>
<dbReference type="InterPro" id="IPR018511">
    <property type="entry name" value="Hemolysin-typ_Ca-bd_CS"/>
</dbReference>
<dbReference type="PANTHER" id="PTHR38340:SF1">
    <property type="entry name" value="S-LAYER PROTEIN"/>
    <property type="match status" value="1"/>
</dbReference>
<accession>A0A1P8UXN4</accession>
<proteinExistence type="predicted"/>
<dbReference type="GO" id="GO:0005576">
    <property type="term" value="C:extracellular region"/>
    <property type="evidence" value="ECO:0007669"/>
    <property type="project" value="UniProtKB-SubCell"/>
</dbReference>